<reference evidence="3" key="1">
    <citation type="journal article" date="2012" name="Nat. Biotechnol.">
        <title>Reference genome sequence of the model plant Setaria.</title>
        <authorList>
            <person name="Bennetzen J.L."/>
            <person name="Schmutz J."/>
            <person name="Wang H."/>
            <person name="Percifield R."/>
            <person name="Hawkins J."/>
            <person name="Pontaroli A.C."/>
            <person name="Estep M."/>
            <person name="Feng L."/>
            <person name="Vaughn J.N."/>
            <person name="Grimwood J."/>
            <person name="Jenkins J."/>
            <person name="Barry K."/>
            <person name="Lindquist E."/>
            <person name="Hellsten U."/>
            <person name="Deshpande S."/>
            <person name="Wang X."/>
            <person name="Wu X."/>
            <person name="Mitros T."/>
            <person name="Triplett J."/>
            <person name="Yang X."/>
            <person name="Ye C.Y."/>
            <person name="Mauro-Herrera M."/>
            <person name="Wang L."/>
            <person name="Li P."/>
            <person name="Sharma M."/>
            <person name="Sharma R."/>
            <person name="Ronald P.C."/>
            <person name="Panaud O."/>
            <person name="Kellogg E.A."/>
            <person name="Brutnell T.P."/>
            <person name="Doust A.N."/>
            <person name="Tuskan G.A."/>
            <person name="Rokhsar D."/>
            <person name="Devos K.M."/>
        </authorList>
    </citation>
    <scope>NUCLEOTIDE SEQUENCE [LARGE SCALE GENOMIC DNA]</scope>
    <source>
        <strain evidence="3">cv. Yugu1</strain>
    </source>
</reference>
<accession>K3Y4B2</accession>
<organism evidence="2 3">
    <name type="scientific">Setaria italica</name>
    <name type="common">Foxtail millet</name>
    <name type="synonym">Panicum italicum</name>
    <dbReference type="NCBI Taxonomy" id="4555"/>
    <lineage>
        <taxon>Eukaryota</taxon>
        <taxon>Viridiplantae</taxon>
        <taxon>Streptophyta</taxon>
        <taxon>Embryophyta</taxon>
        <taxon>Tracheophyta</taxon>
        <taxon>Spermatophyta</taxon>
        <taxon>Magnoliopsida</taxon>
        <taxon>Liliopsida</taxon>
        <taxon>Poales</taxon>
        <taxon>Poaceae</taxon>
        <taxon>PACMAD clade</taxon>
        <taxon>Panicoideae</taxon>
        <taxon>Panicodae</taxon>
        <taxon>Paniceae</taxon>
        <taxon>Cenchrinae</taxon>
        <taxon>Setaria</taxon>
    </lineage>
</organism>
<proteinExistence type="predicted"/>
<feature type="region of interest" description="Disordered" evidence="1">
    <location>
        <begin position="44"/>
        <end position="64"/>
    </location>
</feature>
<keyword evidence="3" id="KW-1185">Reference proteome</keyword>
<evidence type="ECO:0000256" key="1">
    <source>
        <dbReference type="SAM" id="MobiDB-lite"/>
    </source>
</evidence>
<protein>
    <submittedName>
        <fullName evidence="2">Uncharacterized protein</fullName>
    </submittedName>
</protein>
<dbReference type="Proteomes" id="UP000004995">
    <property type="component" value="Unassembled WGS sequence"/>
</dbReference>
<dbReference type="HOGENOM" id="CLU_2113153_0_0_1"/>
<evidence type="ECO:0000313" key="3">
    <source>
        <dbReference type="Proteomes" id="UP000004995"/>
    </source>
</evidence>
<evidence type="ECO:0000313" key="2">
    <source>
        <dbReference type="EnsemblPlants" id="KQL08966"/>
    </source>
</evidence>
<dbReference type="InParanoid" id="K3Y4B2"/>
<dbReference type="Gramene" id="KQL08966">
    <property type="protein sequence ID" value="KQL08966"/>
    <property type="gene ID" value="SETIT_009050mg"/>
</dbReference>
<reference evidence="2" key="2">
    <citation type="submission" date="2018-08" db="UniProtKB">
        <authorList>
            <consortium name="EnsemblPlants"/>
        </authorList>
    </citation>
    <scope>IDENTIFICATION</scope>
    <source>
        <strain evidence="2">Yugu1</strain>
    </source>
</reference>
<dbReference type="EnsemblPlants" id="KQL08966">
    <property type="protein sequence ID" value="KQL08966"/>
    <property type="gene ID" value="SETIT_009050mg"/>
</dbReference>
<dbReference type="AlphaFoldDB" id="K3Y4B2"/>
<feature type="compositionally biased region" description="Low complexity" evidence="1">
    <location>
        <begin position="54"/>
        <end position="64"/>
    </location>
</feature>
<sequence length="115" mass="12309">MELSYIANIGTNYKVVLASLATANKDPSSSFTTPSISSCMACTRTTRRPASPTSLNNSSRNSSSLNMRTRHLSVFLLSRREHSKWSLGASLLAASGFSYSSAMARHTGMELATAA</sequence>
<dbReference type="EMBL" id="AGNK02002165">
    <property type="status" value="NOT_ANNOTATED_CDS"/>
    <property type="molecule type" value="Genomic_DNA"/>
</dbReference>
<name>K3Y4B2_SETIT</name>